<dbReference type="EMBL" id="JAAGWQ010000029">
    <property type="protein sequence ID" value="KAF5676902.1"/>
    <property type="molecule type" value="Genomic_DNA"/>
</dbReference>
<feature type="domain" description="DUF7924" evidence="1">
    <location>
        <begin position="191"/>
        <end position="329"/>
    </location>
</feature>
<dbReference type="Pfam" id="PF25545">
    <property type="entry name" value="DUF7924"/>
    <property type="match status" value="1"/>
</dbReference>
<dbReference type="AlphaFoldDB" id="A0A8H5TWF4"/>
<organism evidence="2 3">
    <name type="scientific">Fusarium heterosporum</name>
    <dbReference type="NCBI Taxonomy" id="42747"/>
    <lineage>
        <taxon>Eukaryota</taxon>
        <taxon>Fungi</taxon>
        <taxon>Dikarya</taxon>
        <taxon>Ascomycota</taxon>
        <taxon>Pezizomycotina</taxon>
        <taxon>Sordariomycetes</taxon>
        <taxon>Hypocreomycetidae</taxon>
        <taxon>Hypocreales</taxon>
        <taxon>Nectriaceae</taxon>
        <taxon>Fusarium</taxon>
        <taxon>Fusarium heterosporum species complex</taxon>
    </lineage>
</organism>
<accession>A0A8H5TWF4</accession>
<reference evidence="2 3" key="1">
    <citation type="submission" date="2020-05" db="EMBL/GenBank/DDBJ databases">
        <title>Identification and distribution of gene clusters putatively required for synthesis of sphingolipid metabolism inhibitors in phylogenetically diverse species of the filamentous fungus Fusarium.</title>
        <authorList>
            <person name="Kim H.-S."/>
            <person name="Busman M."/>
            <person name="Brown D.W."/>
            <person name="Divon H."/>
            <person name="Uhlig S."/>
            <person name="Proctor R.H."/>
        </authorList>
    </citation>
    <scope>NUCLEOTIDE SEQUENCE [LARGE SCALE GENOMIC DNA]</scope>
    <source>
        <strain evidence="2 3">NRRL 20693</strain>
    </source>
</reference>
<dbReference type="OrthoDB" id="3538597at2759"/>
<keyword evidence="3" id="KW-1185">Reference proteome</keyword>
<comment type="caution">
    <text evidence="2">The sequence shown here is derived from an EMBL/GenBank/DDBJ whole genome shotgun (WGS) entry which is preliminary data.</text>
</comment>
<evidence type="ECO:0000313" key="3">
    <source>
        <dbReference type="Proteomes" id="UP000567885"/>
    </source>
</evidence>
<dbReference type="Proteomes" id="UP000567885">
    <property type="component" value="Unassembled WGS sequence"/>
</dbReference>
<name>A0A8H5TWF4_FUSHE</name>
<proteinExistence type="predicted"/>
<gene>
    <name evidence="2" type="ORF">FHETE_1964</name>
</gene>
<protein>
    <recommendedName>
        <fullName evidence="1">DUF7924 domain-containing protein</fullName>
    </recommendedName>
</protein>
<evidence type="ECO:0000259" key="1">
    <source>
        <dbReference type="Pfam" id="PF25545"/>
    </source>
</evidence>
<evidence type="ECO:0000313" key="2">
    <source>
        <dbReference type="EMBL" id="KAF5676902.1"/>
    </source>
</evidence>
<sequence>MPPNQREIQRKLMKKYNISFDGPIDRIGDPHWPSDWNTRFEHIKGLGKYEYSQYRESITADGLRFPWRSQVHRRAKRIAEKATQCIEGRKNESGWRLSLESEIMARFSVEIACVDCRGRLWRSEQEVIVNEQAGDDRGEYNSLKARQRRRQPCNCNTNNPPQDISEQGISPLFDDRAEEAIRYSGELRSELPKREDRPDRVYGLRVTERLSRLLQLVEDTKEGIKVSPFKSDGDPLVFPFLVIEAKSEKGSDSVSDTQVQTAFAIRELLSIQLQLTQAAEQDMDRDGGPLVWFLSYKGEQWRVSAAYVHDQNGKVYYRVVRLWTGSIDSQDCALQLLLILDYIVDWARDIYREGIVKNLRKISSSDTRSLARDDDIFSLAGNLRGRTPGIADPNTYERSHYIGDPMHAFDCQEAAFRDARFIQSRFLGLIITEDNVEEFLQTGSSDEETRTLTASLLKACQYGCRVKGYMLDDLELQWTGTDRTMSGDVRPDETFIVVITTVFCVRTNWDQVRELNYLAVSESLISDLGEIGRIPSPSTQVLGRILTVESLDVFGDLLRRTARDNLTACVSELCFSTESVSTDRSNSSKIWKILPTSEDSNNVNR</sequence>
<dbReference type="InterPro" id="IPR057684">
    <property type="entry name" value="DUF7924"/>
</dbReference>